<feature type="transmembrane region" description="Helical" evidence="6">
    <location>
        <begin position="73"/>
        <end position="93"/>
    </location>
</feature>
<dbReference type="PANTHER" id="PTHR23502:SF2">
    <property type="entry name" value="TRANSPORTER, PUTATIVE (AFU_ORTHOLOGUE AFUA_2G08910)-RELATED"/>
    <property type="match status" value="1"/>
</dbReference>
<feature type="transmembrane region" description="Helical" evidence="6">
    <location>
        <begin position="141"/>
        <end position="164"/>
    </location>
</feature>
<evidence type="ECO:0000256" key="4">
    <source>
        <dbReference type="ARBA" id="ARBA00023136"/>
    </source>
</evidence>
<dbReference type="InterPro" id="IPR011701">
    <property type="entry name" value="MFS"/>
</dbReference>
<dbReference type="InterPro" id="IPR036259">
    <property type="entry name" value="MFS_trans_sf"/>
</dbReference>
<name>A0A8H4PQY3_9HYPO</name>
<dbReference type="InterPro" id="IPR020846">
    <property type="entry name" value="MFS_dom"/>
</dbReference>
<feature type="transmembrane region" description="Helical" evidence="6">
    <location>
        <begin position="439"/>
        <end position="461"/>
    </location>
</feature>
<protein>
    <recommendedName>
        <fullName evidence="7">Major facilitator superfamily (MFS) profile domain-containing protein</fullName>
    </recommendedName>
</protein>
<feature type="transmembrane region" description="Helical" evidence="6">
    <location>
        <begin position="377"/>
        <end position="398"/>
    </location>
</feature>
<comment type="subcellular location">
    <subcellularLocation>
        <location evidence="1">Membrane</location>
        <topology evidence="1">Multi-pass membrane protein</topology>
    </subcellularLocation>
</comment>
<feature type="transmembrane region" description="Helical" evidence="6">
    <location>
        <begin position="170"/>
        <end position="192"/>
    </location>
</feature>
<feature type="transmembrane region" description="Helical" evidence="6">
    <location>
        <begin position="199"/>
        <end position="223"/>
    </location>
</feature>
<evidence type="ECO:0000256" key="5">
    <source>
        <dbReference type="SAM" id="MobiDB-lite"/>
    </source>
</evidence>
<evidence type="ECO:0000259" key="7">
    <source>
        <dbReference type="PROSITE" id="PS50850"/>
    </source>
</evidence>
<reference evidence="8 9" key="1">
    <citation type="journal article" date="2020" name="Genome Biol. Evol.">
        <title>A new high-quality draft genome assembly of the Chinese cordyceps Ophiocordyceps sinensis.</title>
        <authorList>
            <person name="Shu R."/>
            <person name="Zhang J."/>
            <person name="Meng Q."/>
            <person name="Zhang H."/>
            <person name="Zhou G."/>
            <person name="Li M."/>
            <person name="Wu P."/>
            <person name="Zhao Y."/>
            <person name="Chen C."/>
            <person name="Qin Q."/>
        </authorList>
    </citation>
    <scope>NUCLEOTIDE SEQUENCE [LARGE SCALE GENOMIC DNA]</scope>
    <source>
        <strain evidence="8 9">IOZ07</strain>
    </source>
</reference>
<dbReference type="PANTHER" id="PTHR23502">
    <property type="entry name" value="MAJOR FACILITATOR SUPERFAMILY"/>
    <property type="match status" value="1"/>
</dbReference>
<dbReference type="PROSITE" id="PS50850">
    <property type="entry name" value="MFS"/>
    <property type="match status" value="1"/>
</dbReference>
<feature type="transmembrane region" description="Helical" evidence="6">
    <location>
        <begin position="410"/>
        <end position="432"/>
    </location>
</feature>
<dbReference type="Proteomes" id="UP000557566">
    <property type="component" value="Unassembled WGS sequence"/>
</dbReference>
<dbReference type="OrthoDB" id="2585655at2759"/>
<sequence length="515" mass="56663">MGRVSSVLSAKVVESDDAKDGSPPGEPPGEEHREPPGEEHREYLVARHGTSSLDPMPCMDDADPLNWHQKKKVLNLSLVAFHAMMFSFTAAAIQCAFVDIAADLDVSVHETTYLVALFIAVTGSSPLFWGPMSNTFGRRPIFLISLACTLAGNVACALSPSYLAMAGCRAITAFFVSPAASLGSAVVSEIFFKKNRGRYMGVWTVMITLGIPTAPLVFGFVAFRVGYRWIYWILAITNSVQFLLHFFLGSETRYDPTTAPTSPPTLVQRYFGFRRINPKPIRPFDFVRPLTFVTRKCVIMAASSHAMVFLWCTVMTTLEIPQIFPKKFGLNAQEVGLQNIGNIVGTLVGEQVGGFCSDKWMLLPQGRGKAAKPEFRLWLSYMGYILAIVGVVIFLLQIDNATNQWNVTPLVGAGIAAAGNQIVTTVMVTYAVDCYPKDAAAIGGLVNFVRQTWGFIGPFWFPLMIEKLGLTRSTAVPIATMVGVSVIPTMLLQWKGRTWNKEHESLADSRWKHKA</sequence>
<dbReference type="GO" id="GO:0022857">
    <property type="term" value="F:transmembrane transporter activity"/>
    <property type="evidence" value="ECO:0007669"/>
    <property type="project" value="InterPro"/>
</dbReference>
<proteinExistence type="predicted"/>
<feature type="region of interest" description="Disordered" evidence="5">
    <location>
        <begin position="1"/>
        <end position="39"/>
    </location>
</feature>
<dbReference type="Gene3D" id="1.20.1250.20">
    <property type="entry name" value="MFS general substrate transporter like domains"/>
    <property type="match status" value="1"/>
</dbReference>
<feature type="domain" description="Major facilitator superfamily (MFS) profile" evidence="7">
    <location>
        <begin position="75"/>
        <end position="497"/>
    </location>
</feature>
<evidence type="ECO:0000256" key="1">
    <source>
        <dbReference type="ARBA" id="ARBA00004141"/>
    </source>
</evidence>
<dbReference type="SUPFAM" id="SSF103473">
    <property type="entry name" value="MFS general substrate transporter"/>
    <property type="match status" value="1"/>
</dbReference>
<evidence type="ECO:0000256" key="2">
    <source>
        <dbReference type="ARBA" id="ARBA00022692"/>
    </source>
</evidence>
<evidence type="ECO:0000256" key="6">
    <source>
        <dbReference type="SAM" id="Phobius"/>
    </source>
</evidence>
<evidence type="ECO:0000313" key="9">
    <source>
        <dbReference type="Proteomes" id="UP000557566"/>
    </source>
</evidence>
<feature type="transmembrane region" description="Helical" evidence="6">
    <location>
        <begin position="113"/>
        <end position="129"/>
    </location>
</feature>
<dbReference type="GO" id="GO:0005886">
    <property type="term" value="C:plasma membrane"/>
    <property type="evidence" value="ECO:0007669"/>
    <property type="project" value="TreeGrafter"/>
</dbReference>
<dbReference type="FunFam" id="1.20.1250.20:FF:000318">
    <property type="entry name" value="MFS multidrug transporter, putative"/>
    <property type="match status" value="1"/>
</dbReference>
<keyword evidence="3 6" id="KW-1133">Transmembrane helix</keyword>
<comment type="caution">
    <text evidence="8">The sequence shown here is derived from an EMBL/GenBank/DDBJ whole genome shotgun (WGS) entry which is preliminary data.</text>
</comment>
<feature type="compositionally biased region" description="Basic and acidic residues" evidence="5">
    <location>
        <begin position="29"/>
        <end position="39"/>
    </location>
</feature>
<keyword evidence="2 6" id="KW-0812">Transmembrane</keyword>
<feature type="transmembrane region" description="Helical" evidence="6">
    <location>
        <begin position="473"/>
        <end position="492"/>
    </location>
</feature>
<dbReference type="EMBL" id="JAAVMX010000005">
    <property type="protein sequence ID" value="KAF4508815.1"/>
    <property type="molecule type" value="Genomic_DNA"/>
</dbReference>
<keyword evidence="9" id="KW-1185">Reference proteome</keyword>
<gene>
    <name evidence="8" type="ORF">G6O67_005148</name>
</gene>
<accession>A0A8H4PQY3</accession>
<evidence type="ECO:0000256" key="3">
    <source>
        <dbReference type="ARBA" id="ARBA00022989"/>
    </source>
</evidence>
<feature type="transmembrane region" description="Helical" evidence="6">
    <location>
        <begin position="229"/>
        <end position="248"/>
    </location>
</feature>
<keyword evidence="4 6" id="KW-0472">Membrane</keyword>
<evidence type="ECO:0000313" key="8">
    <source>
        <dbReference type="EMBL" id="KAF4508815.1"/>
    </source>
</evidence>
<dbReference type="AlphaFoldDB" id="A0A8H4PQY3"/>
<dbReference type="Pfam" id="PF07690">
    <property type="entry name" value="MFS_1"/>
    <property type="match status" value="1"/>
</dbReference>
<organism evidence="8 9">
    <name type="scientific">Ophiocordyceps sinensis</name>
    <dbReference type="NCBI Taxonomy" id="72228"/>
    <lineage>
        <taxon>Eukaryota</taxon>
        <taxon>Fungi</taxon>
        <taxon>Dikarya</taxon>
        <taxon>Ascomycota</taxon>
        <taxon>Pezizomycotina</taxon>
        <taxon>Sordariomycetes</taxon>
        <taxon>Hypocreomycetidae</taxon>
        <taxon>Hypocreales</taxon>
        <taxon>Ophiocordycipitaceae</taxon>
        <taxon>Ophiocordyceps</taxon>
    </lineage>
</organism>